<dbReference type="InterPro" id="IPR029787">
    <property type="entry name" value="Nucleotide_cyclase"/>
</dbReference>
<dbReference type="GO" id="GO:0071111">
    <property type="term" value="F:cyclic-guanylate-specific phosphodiesterase activity"/>
    <property type="evidence" value="ECO:0007669"/>
    <property type="project" value="UniProtKB-EC"/>
</dbReference>
<accession>A0A119CXB2</accession>
<dbReference type="InterPro" id="IPR000160">
    <property type="entry name" value="GGDEF_dom"/>
</dbReference>
<dbReference type="InterPro" id="IPR043128">
    <property type="entry name" value="Rev_trsase/Diguanyl_cyclase"/>
</dbReference>
<reference evidence="5 6" key="1">
    <citation type="journal article" date="2015" name="Appl. Environ. Microbiol.">
        <title>Aerobic and Anaerobic Thiosulfate Oxidation by a Cold-Adapted, Subglacial Chemoautotroph.</title>
        <authorList>
            <person name="Harrold Z.R."/>
            <person name="Skidmore M.L."/>
            <person name="Hamilton T.L."/>
            <person name="Desch L."/>
            <person name="Amada K."/>
            <person name="van Gelder W."/>
            <person name="Glover K."/>
            <person name="Roden E.E."/>
            <person name="Boyd E.S."/>
        </authorList>
    </citation>
    <scope>NUCLEOTIDE SEQUENCE [LARGE SCALE GENOMIC DNA]</scope>
    <source>
        <strain evidence="5 6">RG</strain>
    </source>
</reference>
<keyword evidence="2" id="KW-0472">Membrane</keyword>
<dbReference type="CDD" id="cd01948">
    <property type="entry name" value="EAL"/>
    <property type="match status" value="1"/>
</dbReference>
<keyword evidence="2" id="KW-0812">Transmembrane</keyword>
<dbReference type="SUPFAM" id="SSF141868">
    <property type="entry name" value="EAL domain-like"/>
    <property type="match status" value="1"/>
</dbReference>
<feature type="transmembrane region" description="Helical" evidence="2">
    <location>
        <begin position="18"/>
        <end position="39"/>
    </location>
</feature>
<proteinExistence type="predicted"/>
<dbReference type="Gene3D" id="3.30.70.270">
    <property type="match status" value="1"/>
</dbReference>
<dbReference type="InterPro" id="IPR001633">
    <property type="entry name" value="EAL_dom"/>
</dbReference>
<dbReference type="SUPFAM" id="SSF55073">
    <property type="entry name" value="Nucleotide cyclase"/>
    <property type="match status" value="1"/>
</dbReference>
<dbReference type="NCBIfam" id="TIGR00254">
    <property type="entry name" value="GGDEF"/>
    <property type="match status" value="1"/>
</dbReference>
<dbReference type="AlphaFoldDB" id="A0A119CXB2"/>
<evidence type="ECO:0000313" key="5">
    <source>
        <dbReference type="EMBL" id="KVW97876.1"/>
    </source>
</evidence>
<dbReference type="PATRIC" id="fig|36861.3.peg.148"/>
<dbReference type="FunFam" id="3.20.20.450:FF:000001">
    <property type="entry name" value="Cyclic di-GMP phosphodiesterase yahA"/>
    <property type="match status" value="1"/>
</dbReference>
<dbReference type="InterPro" id="IPR035919">
    <property type="entry name" value="EAL_sf"/>
</dbReference>
<feature type="domain" description="EAL" evidence="3">
    <location>
        <begin position="405"/>
        <end position="659"/>
    </location>
</feature>
<dbReference type="CDD" id="cd01949">
    <property type="entry name" value="GGDEF"/>
    <property type="match status" value="1"/>
</dbReference>
<comment type="catalytic activity">
    <reaction evidence="1">
        <text>3',3'-c-di-GMP + H2O = 5'-phosphoguanylyl(3'-&gt;5')guanosine + H(+)</text>
        <dbReference type="Rhea" id="RHEA:24902"/>
        <dbReference type="ChEBI" id="CHEBI:15377"/>
        <dbReference type="ChEBI" id="CHEBI:15378"/>
        <dbReference type="ChEBI" id="CHEBI:58754"/>
        <dbReference type="ChEBI" id="CHEBI:58805"/>
        <dbReference type="EC" id="3.1.4.52"/>
    </reaction>
    <physiologicalReaction direction="left-to-right" evidence="1">
        <dbReference type="Rhea" id="RHEA:24903"/>
    </physiologicalReaction>
</comment>
<sequence length="667" mass="73655">MIINPAVKRIARPTAWKLALLGGFVTQLLLIVFVTVIGLQQLGVTTDNLNKVVDVHMRNQELTKTMVTAARERTLTMLILTQVDDPFDQDALMMQFYNQGGRFATARLALLEQPLNTRERELIAEQGRLTSLAVPIQNEIIDLIAAGRSAEAGEMVIKQAIPIQNQVMVALSQLDAETHRVSTAASNQARAEHGVARWWIYLLSGAALLLGLLVATVVFYFSARISREREQLATHDTLTGLPNRMLFKDRLEQSLIRAKRHQTLVGVMFIDLDRFKRVNDTLGHAIGDLLICEVARRLRQTVRADDIVARLGGDEFVVVINDVVALTPILQGVEKMLGVVIEPYTLDGREIFSSCSIGVSVYPNDGATSVDLLKHADTAMYHAKNNGRNRFQLYDTAMNAMAEERLQLETDLHHAQERGELVFHYQPQLNLESGRIHAVEALIRWQHPDKGLLAPAAFLSMLEETGGIVSVGRQLLLAACQQTARWQAAGFTDLNVAVNLSGREFWHDTLIANVSDALAQSGLPAHALQLELTEGIFMEDVDAAVDRIRALKALGIAVSVDDFGTGYSSLAHLKRFPLDVLKIDRYFVKDLPNAPANEALIRSILALCKGLGLGTVAEGIETRAQLESLRKLGCQIVQGYFISRPVPADQIIALLGRDWLQAFDLAA</sequence>
<gene>
    <name evidence="5" type="ORF">ABW22_03515</name>
</gene>
<dbReference type="PROSITE" id="PS50883">
    <property type="entry name" value="EAL"/>
    <property type="match status" value="1"/>
</dbReference>
<feature type="transmembrane region" description="Helical" evidence="2">
    <location>
        <begin position="198"/>
        <end position="221"/>
    </location>
</feature>
<protein>
    <submittedName>
        <fullName evidence="5">Diguanylate cyclase</fullName>
    </submittedName>
</protein>
<name>A0A119CXB2_THIDE</name>
<dbReference type="EMBL" id="LDUG01000014">
    <property type="protein sequence ID" value="KVW97876.1"/>
    <property type="molecule type" value="Genomic_DNA"/>
</dbReference>
<dbReference type="GO" id="GO:0071732">
    <property type="term" value="P:cellular response to nitric oxide"/>
    <property type="evidence" value="ECO:0007669"/>
    <property type="project" value="UniProtKB-ARBA"/>
</dbReference>
<evidence type="ECO:0000313" key="6">
    <source>
        <dbReference type="Proteomes" id="UP000064243"/>
    </source>
</evidence>
<organism evidence="5 6">
    <name type="scientific">Thiobacillus denitrificans</name>
    <dbReference type="NCBI Taxonomy" id="36861"/>
    <lineage>
        <taxon>Bacteria</taxon>
        <taxon>Pseudomonadati</taxon>
        <taxon>Pseudomonadota</taxon>
        <taxon>Betaproteobacteria</taxon>
        <taxon>Nitrosomonadales</taxon>
        <taxon>Thiobacillaceae</taxon>
        <taxon>Thiobacillus</taxon>
    </lineage>
</organism>
<dbReference type="Proteomes" id="UP000064243">
    <property type="component" value="Unassembled WGS sequence"/>
</dbReference>
<dbReference type="SMART" id="SM00267">
    <property type="entry name" value="GGDEF"/>
    <property type="match status" value="1"/>
</dbReference>
<dbReference type="Gene3D" id="3.20.20.450">
    <property type="entry name" value="EAL domain"/>
    <property type="match status" value="1"/>
</dbReference>
<feature type="domain" description="GGDEF" evidence="4">
    <location>
        <begin position="263"/>
        <end position="396"/>
    </location>
</feature>
<dbReference type="Pfam" id="PF00990">
    <property type="entry name" value="GGDEF"/>
    <property type="match status" value="1"/>
</dbReference>
<dbReference type="Pfam" id="PF00563">
    <property type="entry name" value="EAL"/>
    <property type="match status" value="1"/>
</dbReference>
<dbReference type="PANTHER" id="PTHR44757">
    <property type="entry name" value="DIGUANYLATE CYCLASE DGCP"/>
    <property type="match status" value="1"/>
</dbReference>
<evidence type="ECO:0000256" key="2">
    <source>
        <dbReference type="SAM" id="Phobius"/>
    </source>
</evidence>
<dbReference type="PANTHER" id="PTHR44757:SF2">
    <property type="entry name" value="BIOFILM ARCHITECTURE MAINTENANCE PROTEIN MBAA"/>
    <property type="match status" value="1"/>
</dbReference>
<evidence type="ECO:0000259" key="4">
    <source>
        <dbReference type="PROSITE" id="PS50887"/>
    </source>
</evidence>
<keyword evidence="2" id="KW-1133">Transmembrane helix</keyword>
<comment type="caution">
    <text evidence="5">The sequence shown here is derived from an EMBL/GenBank/DDBJ whole genome shotgun (WGS) entry which is preliminary data.</text>
</comment>
<evidence type="ECO:0000259" key="3">
    <source>
        <dbReference type="PROSITE" id="PS50883"/>
    </source>
</evidence>
<dbReference type="SMART" id="SM00052">
    <property type="entry name" value="EAL"/>
    <property type="match status" value="1"/>
</dbReference>
<evidence type="ECO:0000256" key="1">
    <source>
        <dbReference type="ARBA" id="ARBA00051114"/>
    </source>
</evidence>
<dbReference type="PROSITE" id="PS50887">
    <property type="entry name" value="GGDEF"/>
    <property type="match status" value="1"/>
</dbReference>
<dbReference type="FunFam" id="3.30.70.270:FF:000001">
    <property type="entry name" value="Diguanylate cyclase domain protein"/>
    <property type="match status" value="1"/>
</dbReference>
<dbReference type="InterPro" id="IPR052155">
    <property type="entry name" value="Biofilm_reg_signaling"/>
</dbReference>
<keyword evidence="6" id="KW-1185">Reference proteome</keyword>